<dbReference type="Pfam" id="PF01266">
    <property type="entry name" value="DAO"/>
    <property type="match status" value="1"/>
</dbReference>
<accession>A0A3S3AP92</accession>
<name>A0A3S3AP92_9NOCA</name>
<evidence type="ECO:0000256" key="4">
    <source>
        <dbReference type="ARBA" id="ARBA00023002"/>
    </source>
</evidence>
<protein>
    <submittedName>
        <fullName evidence="6">FAD-binding oxidoreductase</fullName>
    </submittedName>
</protein>
<evidence type="ECO:0000313" key="7">
    <source>
        <dbReference type="Proteomes" id="UP000286208"/>
    </source>
</evidence>
<comment type="caution">
    <text evidence="6">The sequence shown here is derived from an EMBL/GenBank/DDBJ whole genome shotgun (WGS) entry which is preliminary data.</text>
</comment>
<gene>
    <name evidence="6" type="ORF">EGT67_10780</name>
</gene>
<dbReference type="PANTHER" id="PTHR10961:SF10">
    <property type="entry name" value="FAD DEPENDENT OXIDOREDUCTASE DOMAIN-CONTAINING PROTEIN"/>
    <property type="match status" value="1"/>
</dbReference>
<dbReference type="SUPFAM" id="SSF51905">
    <property type="entry name" value="FAD/NAD(P)-binding domain"/>
    <property type="match status" value="1"/>
</dbReference>
<comment type="cofactor">
    <cofactor evidence="1">
        <name>FAD</name>
        <dbReference type="ChEBI" id="CHEBI:57692"/>
    </cofactor>
</comment>
<dbReference type="GO" id="GO:0050660">
    <property type="term" value="F:flavin adenine dinucleotide binding"/>
    <property type="evidence" value="ECO:0007669"/>
    <property type="project" value="InterPro"/>
</dbReference>
<reference evidence="6 7" key="1">
    <citation type="submission" date="2018-11" db="EMBL/GenBank/DDBJ databases">
        <title>Rhodococcus spongicola sp. nov. and Rhodococcus xishaensis sp. nov. from marine sponges.</title>
        <authorList>
            <person name="Li L."/>
            <person name="Lin H.W."/>
        </authorList>
    </citation>
    <scope>NUCLEOTIDE SEQUENCE [LARGE SCALE GENOMIC DNA]</scope>
    <source>
        <strain evidence="6 7">CCTCC AB2014297</strain>
    </source>
</reference>
<dbReference type="OrthoDB" id="4443251at2"/>
<evidence type="ECO:0000256" key="2">
    <source>
        <dbReference type="ARBA" id="ARBA00022630"/>
    </source>
</evidence>
<evidence type="ECO:0000313" key="6">
    <source>
        <dbReference type="EMBL" id="RVW09546.1"/>
    </source>
</evidence>
<dbReference type="EMBL" id="RKLP01000005">
    <property type="protein sequence ID" value="RVW09546.1"/>
    <property type="molecule type" value="Genomic_DNA"/>
</dbReference>
<dbReference type="PANTHER" id="PTHR10961">
    <property type="entry name" value="PEROXISOMAL SARCOSINE OXIDASE"/>
    <property type="match status" value="1"/>
</dbReference>
<organism evidence="6 7">
    <name type="scientific">Prescottella agglutinans</name>
    <dbReference type="NCBI Taxonomy" id="1644129"/>
    <lineage>
        <taxon>Bacteria</taxon>
        <taxon>Bacillati</taxon>
        <taxon>Actinomycetota</taxon>
        <taxon>Actinomycetes</taxon>
        <taxon>Mycobacteriales</taxon>
        <taxon>Nocardiaceae</taxon>
        <taxon>Prescottella</taxon>
    </lineage>
</organism>
<evidence type="ECO:0000256" key="1">
    <source>
        <dbReference type="ARBA" id="ARBA00001974"/>
    </source>
</evidence>
<dbReference type="Gene3D" id="3.50.50.60">
    <property type="entry name" value="FAD/NAD(P)-binding domain"/>
    <property type="match status" value="1"/>
</dbReference>
<dbReference type="InterPro" id="IPR006076">
    <property type="entry name" value="FAD-dep_OxRdtase"/>
</dbReference>
<feature type="domain" description="FAD dependent oxidoreductase" evidence="5">
    <location>
        <begin position="80"/>
        <end position="338"/>
    </location>
</feature>
<dbReference type="GO" id="GO:0008115">
    <property type="term" value="F:sarcosine oxidase activity"/>
    <property type="evidence" value="ECO:0007669"/>
    <property type="project" value="TreeGrafter"/>
</dbReference>
<evidence type="ECO:0000256" key="3">
    <source>
        <dbReference type="ARBA" id="ARBA00022827"/>
    </source>
</evidence>
<keyword evidence="7" id="KW-1185">Reference proteome</keyword>
<keyword evidence="4" id="KW-0560">Oxidoreductase</keyword>
<dbReference type="Proteomes" id="UP000286208">
    <property type="component" value="Unassembled WGS sequence"/>
</dbReference>
<dbReference type="Gene3D" id="3.30.9.10">
    <property type="entry name" value="D-Amino Acid Oxidase, subunit A, domain 2"/>
    <property type="match status" value="1"/>
</dbReference>
<sequence>MVKSSRPSARNARHASPTATRTFSLRPPLRVRILSALPESTAPSAAGISVSACTGPIESSFAIRLLNAISLDCAVLAGNAADLNVGVDLLSSEQLRREYLDLSFAPHHVGIVQRDALIVNPRELLRAELTAALGNGAVLIRDVVSGVERSRHGVLVTARSGETFYAGTVVVAAGAATNVSSLLSRPLDLRTYGATVVLVEVSDPAELDIPAMMYLKASGDHVAFGGIVMPPLRYPDGRWYLKCSGRSLLDNPLDSASSIARWVRSGGRQEDIRESLDLLTELLPGKALGPAHTRPCMVCETPTGLPYIDRVDGHTVVAVEGERGAMAADEIGRLAAELALEGAWTDGIPHAASRPDGRKPSLRLH</sequence>
<keyword evidence="2" id="KW-0285">Flavoprotein</keyword>
<keyword evidence="3" id="KW-0274">FAD</keyword>
<evidence type="ECO:0000259" key="5">
    <source>
        <dbReference type="Pfam" id="PF01266"/>
    </source>
</evidence>
<dbReference type="InterPro" id="IPR045170">
    <property type="entry name" value="MTOX"/>
</dbReference>
<dbReference type="InterPro" id="IPR036188">
    <property type="entry name" value="FAD/NAD-bd_sf"/>
</dbReference>
<proteinExistence type="predicted"/>
<dbReference type="AlphaFoldDB" id="A0A3S3AP92"/>